<comment type="caution">
    <text evidence="3">The sequence shown here is derived from an EMBL/GenBank/DDBJ whole genome shotgun (WGS) entry which is preliminary data.</text>
</comment>
<keyword evidence="1" id="KW-0732">Signal</keyword>
<dbReference type="PANTHER" id="PTHR37017:SF11">
    <property type="entry name" value="ESTERASE_LIPASE_THIOESTERASE DOMAIN-CONTAINING PROTEIN"/>
    <property type="match status" value="1"/>
</dbReference>
<dbReference type="RefSeq" id="WP_184894672.1">
    <property type="nucleotide sequence ID" value="NZ_JACHMX010000001.1"/>
</dbReference>
<reference evidence="3 4" key="1">
    <citation type="submission" date="2020-08" db="EMBL/GenBank/DDBJ databases">
        <title>Sequencing the genomes of 1000 actinobacteria strains.</title>
        <authorList>
            <person name="Klenk H.-P."/>
        </authorList>
    </citation>
    <scope>NUCLEOTIDE SEQUENCE [LARGE SCALE GENOMIC DNA]</scope>
    <source>
        <strain evidence="3 4">DSM 45272</strain>
    </source>
</reference>
<dbReference type="EMBL" id="JACHMX010000001">
    <property type="protein sequence ID" value="MBB5852307.1"/>
    <property type="molecule type" value="Genomic_DNA"/>
</dbReference>
<dbReference type="Pfam" id="PF12697">
    <property type="entry name" value="Abhydrolase_6"/>
    <property type="match status" value="1"/>
</dbReference>
<proteinExistence type="predicted"/>
<feature type="signal peptide" evidence="1">
    <location>
        <begin position="1"/>
        <end position="34"/>
    </location>
</feature>
<organism evidence="3 4">
    <name type="scientific">Amycolatopsis umgeniensis</name>
    <dbReference type="NCBI Taxonomy" id="336628"/>
    <lineage>
        <taxon>Bacteria</taxon>
        <taxon>Bacillati</taxon>
        <taxon>Actinomycetota</taxon>
        <taxon>Actinomycetes</taxon>
        <taxon>Pseudonocardiales</taxon>
        <taxon>Pseudonocardiaceae</taxon>
        <taxon>Amycolatopsis</taxon>
    </lineage>
</organism>
<evidence type="ECO:0000256" key="1">
    <source>
        <dbReference type="SAM" id="SignalP"/>
    </source>
</evidence>
<feature type="domain" description="AB hydrolase-1" evidence="2">
    <location>
        <begin position="46"/>
        <end position="267"/>
    </location>
</feature>
<evidence type="ECO:0000313" key="4">
    <source>
        <dbReference type="Proteomes" id="UP000580861"/>
    </source>
</evidence>
<keyword evidence="4" id="KW-1185">Reference proteome</keyword>
<dbReference type="InterPro" id="IPR029058">
    <property type="entry name" value="AB_hydrolase_fold"/>
</dbReference>
<dbReference type="InterPro" id="IPR052897">
    <property type="entry name" value="Sec-Metab_Biosynth_Hydrolase"/>
</dbReference>
<evidence type="ECO:0000259" key="2">
    <source>
        <dbReference type="Pfam" id="PF12697"/>
    </source>
</evidence>
<sequence>MHEKIRSGARRRWRFAIGAVVIAAATLTTGAASATPRPDDRVKPAILLVHGAFADGSSWNGVATRLRRDGYEVTMAAVPLRGLTYDSAYVRSVLRTMPRKTILAGHSYGGAVITNAAAGEPNAAGLVYVAAFAPDQNETVGALDGRFGGPATKITTPTEYPLPSGSGTAVELTIAQDKFQHYFAQDVSRNEALAMAAGQRPVAVAAFSEVSGVPAWKTLPSWYLLARDDRMIPAAGQREMARRMNATLIERWASHAVTVSQPGSVAEVIETAARRTRS</sequence>
<dbReference type="AlphaFoldDB" id="A0A841AZA8"/>
<dbReference type="PANTHER" id="PTHR37017">
    <property type="entry name" value="AB HYDROLASE-1 DOMAIN-CONTAINING PROTEIN-RELATED"/>
    <property type="match status" value="1"/>
</dbReference>
<dbReference type="InterPro" id="IPR000073">
    <property type="entry name" value="AB_hydrolase_1"/>
</dbReference>
<dbReference type="Proteomes" id="UP000580861">
    <property type="component" value="Unassembled WGS sequence"/>
</dbReference>
<feature type="chain" id="PRO_5032670227" evidence="1">
    <location>
        <begin position="35"/>
        <end position="278"/>
    </location>
</feature>
<dbReference type="SUPFAM" id="SSF53474">
    <property type="entry name" value="alpha/beta-Hydrolases"/>
    <property type="match status" value="1"/>
</dbReference>
<accession>A0A841AZA8</accession>
<gene>
    <name evidence="3" type="ORF">HDA45_002394</name>
</gene>
<dbReference type="GO" id="GO:0003824">
    <property type="term" value="F:catalytic activity"/>
    <property type="evidence" value="ECO:0007669"/>
    <property type="project" value="UniProtKB-ARBA"/>
</dbReference>
<dbReference type="Gene3D" id="3.40.50.1820">
    <property type="entry name" value="alpha/beta hydrolase"/>
    <property type="match status" value="1"/>
</dbReference>
<protein>
    <submittedName>
        <fullName evidence="3">Pimeloyl-ACP methyl ester carboxylesterase</fullName>
    </submittedName>
</protein>
<evidence type="ECO:0000313" key="3">
    <source>
        <dbReference type="EMBL" id="MBB5852307.1"/>
    </source>
</evidence>
<name>A0A841AZA8_9PSEU</name>